<organism evidence="6 7">
    <name type="scientific">Polarella glacialis</name>
    <name type="common">Dinoflagellate</name>
    <dbReference type="NCBI Taxonomy" id="89957"/>
    <lineage>
        <taxon>Eukaryota</taxon>
        <taxon>Sar</taxon>
        <taxon>Alveolata</taxon>
        <taxon>Dinophyceae</taxon>
        <taxon>Suessiales</taxon>
        <taxon>Suessiaceae</taxon>
        <taxon>Polarella</taxon>
    </lineage>
</organism>
<keyword evidence="7" id="KW-1185">Reference proteome</keyword>
<sequence>FGAAQTIFSAVRRVVALAIVDVSLAIPPAKPVCQVALNALALKTSGGGEFMYYRPSLKPAALLVLCHPSDGPSMCRTLAEAWEDELDKAGVEVCRVDLQSEGWKNLGLSSVEELQASLTGSDPTKSVSEGVLRLQRLVEECQFLVFVHPIFWFDVPSQLKGFQESVLSSGFAFRKLPGHWLLNRAVGVAERLPVVRGMLRRYASYGLLRDKRVYVTRTQGGPSAGMGIYGHEATSLESSVQFCGAHLSAVDVLAELDDLSEHDLSNRVLPNAKKRIQEHCRRIAATAVPSTSILSSALPDASAEVVPVFQGSAPPVEDVIVTPGRDPASNAGSLGSLGSLKSISPQRVIKSDSEWICETDLPVRHVSHCDNCDKPVIRNPDSSRGHKPDTRTPERAA</sequence>
<keyword evidence="2" id="KW-0560">Oxidoreductase</keyword>
<evidence type="ECO:0000259" key="5">
    <source>
        <dbReference type="Pfam" id="PF02525"/>
    </source>
</evidence>
<dbReference type="SUPFAM" id="SSF52218">
    <property type="entry name" value="Flavoproteins"/>
    <property type="match status" value="1"/>
</dbReference>
<dbReference type="OrthoDB" id="26889at2759"/>
<feature type="region of interest" description="Disordered" evidence="3">
    <location>
        <begin position="371"/>
        <end position="397"/>
    </location>
</feature>
<feature type="non-terminal residue" evidence="6">
    <location>
        <position position="1"/>
    </location>
</feature>
<feature type="chain" id="PRO_5032368189" description="Flavodoxin-like fold domain-containing protein" evidence="4">
    <location>
        <begin position="26"/>
        <end position="397"/>
    </location>
</feature>
<evidence type="ECO:0000313" key="7">
    <source>
        <dbReference type="Proteomes" id="UP000654075"/>
    </source>
</evidence>
<dbReference type="InterPro" id="IPR051545">
    <property type="entry name" value="NAD(P)H_dehydrogenase_qn"/>
</dbReference>
<protein>
    <recommendedName>
        <fullName evidence="5">Flavodoxin-like fold domain-containing protein</fullName>
    </recommendedName>
</protein>
<evidence type="ECO:0000313" key="6">
    <source>
        <dbReference type="EMBL" id="CAE8610485.1"/>
    </source>
</evidence>
<proteinExistence type="inferred from homology"/>
<dbReference type="InterPro" id="IPR003680">
    <property type="entry name" value="Flavodoxin_fold"/>
</dbReference>
<accession>A0A813F7N7</accession>
<comment type="caution">
    <text evidence="6">The sequence shown here is derived from an EMBL/GenBank/DDBJ whole genome shotgun (WGS) entry which is preliminary data.</text>
</comment>
<reference evidence="6" key="1">
    <citation type="submission" date="2021-02" db="EMBL/GenBank/DDBJ databases">
        <authorList>
            <person name="Dougan E. K."/>
            <person name="Rhodes N."/>
            <person name="Thang M."/>
            <person name="Chan C."/>
        </authorList>
    </citation>
    <scope>NUCLEOTIDE SEQUENCE</scope>
</reference>
<dbReference type="Gene3D" id="3.40.50.360">
    <property type="match status" value="1"/>
</dbReference>
<feature type="signal peptide" evidence="4">
    <location>
        <begin position="1"/>
        <end position="25"/>
    </location>
</feature>
<dbReference type="Proteomes" id="UP000654075">
    <property type="component" value="Unassembled WGS sequence"/>
</dbReference>
<name>A0A813F7N7_POLGL</name>
<comment type="similarity">
    <text evidence="1">Belongs to the NAD(P)H dehydrogenase (quinone) family.</text>
</comment>
<evidence type="ECO:0000256" key="3">
    <source>
        <dbReference type="SAM" id="MobiDB-lite"/>
    </source>
</evidence>
<dbReference type="Pfam" id="PF02525">
    <property type="entry name" value="Flavodoxin_2"/>
    <property type="match status" value="1"/>
</dbReference>
<dbReference type="AlphaFoldDB" id="A0A813F7N7"/>
<dbReference type="GO" id="GO:0005829">
    <property type="term" value="C:cytosol"/>
    <property type="evidence" value="ECO:0007669"/>
    <property type="project" value="TreeGrafter"/>
</dbReference>
<feature type="domain" description="Flavodoxin-like fold" evidence="5">
    <location>
        <begin position="62"/>
        <end position="250"/>
    </location>
</feature>
<dbReference type="PANTHER" id="PTHR10204">
    <property type="entry name" value="NAD P H OXIDOREDUCTASE-RELATED"/>
    <property type="match status" value="1"/>
</dbReference>
<dbReference type="EMBL" id="CAJNNV010024701">
    <property type="protein sequence ID" value="CAE8610485.1"/>
    <property type="molecule type" value="Genomic_DNA"/>
</dbReference>
<evidence type="ECO:0000256" key="4">
    <source>
        <dbReference type="SAM" id="SignalP"/>
    </source>
</evidence>
<keyword evidence="4" id="KW-0732">Signal</keyword>
<dbReference type="GO" id="GO:0003955">
    <property type="term" value="F:NAD(P)H dehydrogenase (quinone) activity"/>
    <property type="evidence" value="ECO:0007669"/>
    <property type="project" value="TreeGrafter"/>
</dbReference>
<dbReference type="InterPro" id="IPR029039">
    <property type="entry name" value="Flavoprotein-like_sf"/>
</dbReference>
<evidence type="ECO:0000256" key="1">
    <source>
        <dbReference type="ARBA" id="ARBA00006252"/>
    </source>
</evidence>
<evidence type="ECO:0000256" key="2">
    <source>
        <dbReference type="ARBA" id="ARBA00023002"/>
    </source>
</evidence>
<gene>
    <name evidence="6" type="ORF">PGLA1383_LOCUS28304</name>
</gene>
<dbReference type="PANTHER" id="PTHR10204:SF34">
    <property type="entry name" value="NAD(P)H DEHYDROGENASE [QUINONE] 1 ISOFORM 1"/>
    <property type="match status" value="1"/>
</dbReference>